<dbReference type="Gene3D" id="1.10.1380.10">
    <property type="entry name" value="Neutral endopeptidase , domain2"/>
    <property type="match status" value="1"/>
</dbReference>
<keyword evidence="6" id="KW-0862">Zinc</keyword>
<evidence type="ECO:0000256" key="3">
    <source>
        <dbReference type="ARBA" id="ARBA00022670"/>
    </source>
</evidence>
<dbReference type="Proteomes" id="UP000821853">
    <property type="component" value="Unassembled WGS sequence"/>
</dbReference>
<feature type="transmembrane region" description="Helical" evidence="9">
    <location>
        <begin position="274"/>
        <end position="295"/>
    </location>
</feature>
<evidence type="ECO:0000256" key="6">
    <source>
        <dbReference type="ARBA" id="ARBA00022833"/>
    </source>
</evidence>
<feature type="compositionally biased region" description="Polar residues" evidence="8">
    <location>
        <begin position="225"/>
        <end position="243"/>
    </location>
</feature>
<dbReference type="PANTHER" id="PTHR11733">
    <property type="entry name" value="ZINC METALLOPROTEASE FAMILY M13 NEPRILYSIN-RELATED"/>
    <property type="match status" value="1"/>
</dbReference>
<evidence type="ECO:0000313" key="12">
    <source>
        <dbReference type="EMBL" id="KAH9376381.1"/>
    </source>
</evidence>
<evidence type="ECO:0000256" key="7">
    <source>
        <dbReference type="ARBA" id="ARBA00023049"/>
    </source>
</evidence>
<evidence type="ECO:0000313" key="13">
    <source>
        <dbReference type="Proteomes" id="UP000821853"/>
    </source>
</evidence>
<feature type="compositionally biased region" description="Low complexity" evidence="8">
    <location>
        <begin position="52"/>
        <end position="63"/>
    </location>
</feature>
<comment type="cofactor">
    <cofactor evidence="1">
        <name>Zn(2+)</name>
        <dbReference type="ChEBI" id="CHEBI:29105"/>
    </cofactor>
</comment>
<evidence type="ECO:0000256" key="1">
    <source>
        <dbReference type="ARBA" id="ARBA00001947"/>
    </source>
</evidence>
<dbReference type="Pfam" id="PF05649">
    <property type="entry name" value="Peptidase_M13_N"/>
    <property type="match status" value="1"/>
</dbReference>
<dbReference type="InterPro" id="IPR042089">
    <property type="entry name" value="Peptidase_M13_dom_2"/>
</dbReference>
<dbReference type="InterPro" id="IPR024079">
    <property type="entry name" value="MetalloPept_cat_dom_sf"/>
</dbReference>
<keyword evidence="9" id="KW-1133">Transmembrane helix</keyword>
<comment type="caution">
    <text evidence="12">The sequence shown here is derived from an EMBL/GenBank/DDBJ whole genome shotgun (WGS) entry which is preliminary data.</text>
</comment>
<dbReference type="InterPro" id="IPR018497">
    <property type="entry name" value="Peptidase_M13_C"/>
</dbReference>
<dbReference type="Gene3D" id="3.40.390.10">
    <property type="entry name" value="Collagenase (Catalytic Domain)"/>
    <property type="match status" value="1"/>
</dbReference>
<evidence type="ECO:0000256" key="8">
    <source>
        <dbReference type="SAM" id="MobiDB-lite"/>
    </source>
</evidence>
<keyword evidence="9" id="KW-0812">Transmembrane</keyword>
<dbReference type="GO" id="GO:0005886">
    <property type="term" value="C:plasma membrane"/>
    <property type="evidence" value="ECO:0007669"/>
    <property type="project" value="TreeGrafter"/>
</dbReference>
<dbReference type="SUPFAM" id="SSF55486">
    <property type="entry name" value="Metalloproteases ('zincins'), catalytic domain"/>
    <property type="match status" value="1"/>
</dbReference>
<dbReference type="EMBL" id="JABSTR010000008">
    <property type="protein sequence ID" value="KAH9376381.1"/>
    <property type="molecule type" value="Genomic_DNA"/>
</dbReference>
<gene>
    <name evidence="12" type="ORF">HPB48_001768</name>
</gene>
<evidence type="ECO:0000256" key="2">
    <source>
        <dbReference type="ARBA" id="ARBA00007357"/>
    </source>
</evidence>
<dbReference type="PROSITE" id="PS51885">
    <property type="entry name" value="NEPRILYSIN"/>
    <property type="match status" value="1"/>
</dbReference>
<keyword evidence="9" id="KW-0472">Membrane</keyword>
<organism evidence="12 13">
    <name type="scientific">Haemaphysalis longicornis</name>
    <name type="common">Bush tick</name>
    <dbReference type="NCBI Taxonomy" id="44386"/>
    <lineage>
        <taxon>Eukaryota</taxon>
        <taxon>Metazoa</taxon>
        <taxon>Ecdysozoa</taxon>
        <taxon>Arthropoda</taxon>
        <taxon>Chelicerata</taxon>
        <taxon>Arachnida</taxon>
        <taxon>Acari</taxon>
        <taxon>Parasitiformes</taxon>
        <taxon>Ixodida</taxon>
        <taxon>Ixodoidea</taxon>
        <taxon>Ixodidae</taxon>
        <taxon>Haemaphysalinae</taxon>
        <taxon>Haemaphysalis</taxon>
    </lineage>
</organism>
<feature type="region of interest" description="Disordered" evidence="8">
    <location>
        <begin position="33"/>
        <end position="143"/>
    </location>
</feature>
<keyword evidence="3" id="KW-0645">Protease</keyword>
<feature type="domain" description="Peptidase M13 C-terminal" evidence="10">
    <location>
        <begin position="712"/>
        <end position="902"/>
    </location>
</feature>
<comment type="similarity">
    <text evidence="2">Belongs to the peptidase M13 family.</text>
</comment>
<dbReference type="VEuPathDB" id="VectorBase:HLOH_062706"/>
<evidence type="ECO:0000256" key="9">
    <source>
        <dbReference type="SAM" id="Phobius"/>
    </source>
</evidence>
<dbReference type="GO" id="GO:0046872">
    <property type="term" value="F:metal ion binding"/>
    <property type="evidence" value="ECO:0007669"/>
    <property type="project" value="UniProtKB-KW"/>
</dbReference>
<protein>
    <submittedName>
        <fullName evidence="12">Uncharacterized protein</fullName>
    </submittedName>
</protein>
<name>A0A9J6GLA9_HAELO</name>
<evidence type="ECO:0000259" key="10">
    <source>
        <dbReference type="Pfam" id="PF01431"/>
    </source>
</evidence>
<dbReference type="AlphaFoldDB" id="A0A9J6GLA9"/>
<dbReference type="PANTHER" id="PTHR11733:SF241">
    <property type="entry name" value="GH26575P-RELATED"/>
    <property type="match status" value="1"/>
</dbReference>
<feature type="region of interest" description="Disordered" evidence="8">
    <location>
        <begin position="784"/>
        <end position="803"/>
    </location>
</feature>
<feature type="compositionally biased region" description="Polar residues" evidence="8">
    <location>
        <begin position="64"/>
        <end position="74"/>
    </location>
</feature>
<proteinExistence type="inferred from homology"/>
<evidence type="ECO:0000256" key="5">
    <source>
        <dbReference type="ARBA" id="ARBA00022801"/>
    </source>
</evidence>
<feature type="compositionally biased region" description="Polar residues" evidence="8">
    <location>
        <begin position="117"/>
        <end position="140"/>
    </location>
</feature>
<dbReference type="InterPro" id="IPR000718">
    <property type="entry name" value="Peptidase_M13"/>
</dbReference>
<dbReference type="GO" id="GO:0016485">
    <property type="term" value="P:protein processing"/>
    <property type="evidence" value="ECO:0007669"/>
    <property type="project" value="TreeGrafter"/>
</dbReference>
<feature type="region of interest" description="Disordered" evidence="8">
    <location>
        <begin position="212"/>
        <end position="252"/>
    </location>
</feature>
<dbReference type="InterPro" id="IPR008753">
    <property type="entry name" value="Peptidase_M13_N"/>
</dbReference>
<dbReference type="GO" id="GO:0004222">
    <property type="term" value="F:metalloendopeptidase activity"/>
    <property type="evidence" value="ECO:0007669"/>
    <property type="project" value="InterPro"/>
</dbReference>
<reference evidence="12 13" key="1">
    <citation type="journal article" date="2020" name="Cell">
        <title>Large-Scale Comparative Analyses of Tick Genomes Elucidate Their Genetic Diversity and Vector Capacities.</title>
        <authorList>
            <consortium name="Tick Genome and Microbiome Consortium (TIGMIC)"/>
            <person name="Jia N."/>
            <person name="Wang J."/>
            <person name="Shi W."/>
            <person name="Du L."/>
            <person name="Sun Y."/>
            <person name="Zhan W."/>
            <person name="Jiang J.F."/>
            <person name="Wang Q."/>
            <person name="Zhang B."/>
            <person name="Ji P."/>
            <person name="Bell-Sakyi L."/>
            <person name="Cui X.M."/>
            <person name="Yuan T.T."/>
            <person name="Jiang B.G."/>
            <person name="Yang W.F."/>
            <person name="Lam T.T."/>
            <person name="Chang Q.C."/>
            <person name="Ding S.J."/>
            <person name="Wang X.J."/>
            <person name="Zhu J.G."/>
            <person name="Ruan X.D."/>
            <person name="Zhao L."/>
            <person name="Wei J.T."/>
            <person name="Ye R.Z."/>
            <person name="Que T.C."/>
            <person name="Du C.H."/>
            <person name="Zhou Y.H."/>
            <person name="Cheng J.X."/>
            <person name="Dai P.F."/>
            <person name="Guo W.B."/>
            <person name="Han X.H."/>
            <person name="Huang E.J."/>
            <person name="Li L.F."/>
            <person name="Wei W."/>
            <person name="Gao Y.C."/>
            <person name="Liu J.Z."/>
            <person name="Shao H.Z."/>
            <person name="Wang X."/>
            <person name="Wang C.C."/>
            <person name="Yang T.C."/>
            <person name="Huo Q.B."/>
            <person name="Li W."/>
            <person name="Chen H.Y."/>
            <person name="Chen S.E."/>
            <person name="Zhou L.G."/>
            <person name="Ni X.B."/>
            <person name="Tian J.H."/>
            <person name="Sheng Y."/>
            <person name="Liu T."/>
            <person name="Pan Y.S."/>
            <person name="Xia L.Y."/>
            <person name="Li J."/>
            <person name="Zhao F."/>
            <person name="Cao W.C."/>
        </authorList>
    </citation>
    <scope>NUCLEOTIDE SEQUENCE [LARGE SCALE GENOMIC DNA]</scope>
    <source>
        <strain evidence="12">HaeL-2018</strain>
    </source>
</reference>
<dbReference type="Pfam" id="PF01431">
    <property type="entry name" value="Peptidase_M13"/>
    <property type="match status" value="1"/>
</dbReference>
<feature type="compositionally biased region" description="Basic and acidic residues" evidence="8">
    <location>
        <begin position="97"/>
        <end position="107"/>
    </location>
</feature>
<accession>A0A9J6GLA9</accession>
<keyword evidence="13" id="KW-1185">Reference proteome</keyword>
<sequence>MKKLARSPDIVFLYPVMSSSWLQAPTKGREILRCGSTAPRFPATKRQDGARSRSPSNPSSSLSETPTVSGNPSHSKAAEQPTGPPAVASGLHGSPGRRAEQHHEGPREPGLAHATGNVVQGNPKTFSNTRLRSKRPSPSVSPLRAVVRDADGPVNTVLASSSKILDPRYFPIPGLQTTSAPERPWMLSHMDVLCESLLREFLDLWSGSNKSPAMSETTPGIEPAESSSNQNVAASGSVQSSPPMGNPKKLTFDATAKEGSPAAKLKKGTLKVRVFDAGFLLLLAVLVILVTHGALARRRTVATCKTQQQDTAGDGTGDWVTAFYTSCVEPNADSLGPGLRRFVAWKHSLGLLWPEKPQTPMPHPLDVLLNLAFTWNINVLFATHIIADHRRSGSKTLLLTKGTSDAGRVHRVDELGNLSFNDYVAAHLRALNASPAGANLQELKETESAIYAVSHLVDMAPVHTQVWFPLNAINAYMPSMGGDLWHELIAKHVASSGLRIDVNNTVVIAQSSWLLTALNELFQRFASRPEKLLEGIAWIFVQMFLWAVSGQPQLRFHPAIKDAKQHACLQLVESRLGVRVAAAYLRYHFSDSARAEYTNFVHELAQTLQSSLSKLSWTDDKRLGEAQLKLSNVTVDMFPPDEFFNTGALQTLYGSFEEEAKKLGKLAAFIDYFLLYSETLRSYLGSDLYESVYRRRLTDAQRPLTEYVYFLNSLQVSMLALQAPLYSQDGTFAMNFGGLGSYLTRELSRTFDTAGTTVDSRGHYFSWWGPTKSSEYQTKLNCRLDSAEPSPRSRRRLDGGGAPHEPIGMFPHVTGLEAAFRSYRQAIEKDVLYMSDVVYLPYLEHLTDNQIFFITYCHVMCVPNGTVHADRRCNLPLRNFKPFAEAFDCPMGSPMNPEQKCSFFETDWM</sequence>
<dbReference type="OrthoDB" id="6506819at2759"/>
<feature type="domain" description="Peptidase M13 N-terminal" evidence="11">
    <location>
        <begin position="319"/>
        <end position="635"/>
    </location>
</feature>
<evidence type="ECO:0000259" key="11">
    <source>
        <dbReference type="Pfam" id="PF05649"/>
    </source>
</evidence>
<keyword evidence="5" id="KW-0378">Hydrolase</keyword>
<evidence type="ECO:0000256" key="4">
    <source>
        <dbReference type="ARBA" id="ARBA00022723"/>
    </source>
</evidence>
<keyword evidence="7" id="KW-0482">Metalloprotease</keyword>
<keyword evidence="4" id="KW-0479">Metal-binding</keyword>